<keyword evidence="1" id="KW-0812">Transmembrane</keyword>
<dbReference type="EMBL" id="ODYU01007788">
    <property type="protein sequence ID" value="SOQ50849.1"/>
    <property type="molecule type" value="Genomic_DNA"/>
</dbReference>
<proteinExistence type="predicted"/>
<keyword evidence="1" id="KW-1133">Transmembrane helix</keyword>
<keyword evidence="1" id="KW-0472">Membrane</keyword>
<organism evidence="2">
    <name type="scientific">Spodoptera frugiperda</name>
    <name type="common">Fall armyworm</name>
    <dbReference type="NCBI Taxonomy" id="7108"/>
    <lineage>
        <taxon>Eukaryota</taxon>
        <taxon>Metazoa</taxon>
        <taxon>Ecdysozoa</taxon>
        <taxon>Arthropoda</taxon>
        <taxon>Hexapoda</taxon>
        <taxon>Insecta</taxon>
        <taxon>Pterygota</taxon>
        <taxon>Neoptera</taxon>
        <taxon>Endopterygota</taxon>
        <taxon>Lepidoptera</taxon>
        <taxon>Glossata</taxon>
        <taxon>Ditrysia</taxon>
        <taxon>Noctuoidea</taxon>
        <taxon>Noctuidae</taxon>
        <taxon>Amphipyrinae</taxon>
        <taxon>Spodoptera</taxon>
    </lineage>
</organism>
<evidence type="ECO:0000256" key="1">
    <source>
        <dbReference type="SAM" id="Phobius"/>
    </source>
</evidence>
<reference evidence="2" key="1">
    <citation type="submission" date="2016-07" db="EMBL/GenBank/DDBJ databases">
        <authorList>
            <person name="Bretaudeau A."/>
        </authorList>
    </citation>
    <scope>NUCLEOTIDE SEQUENCE</scope>
    <source>
        <strain evidence="2">Rice</strain>
        <tissue evidence="2">Whole body</tissue>
    </source>
</reference>
<accession>A0A2H1WCP0</accession>
<evidence type="ECO:0000313" key="2">
    <source>
        <dbReference type="EMBL" id="SOQ50849.1"/>
    </source>
</evidence>
<protein>
    <submittedName>
        <fullName evidence="2">SFRICE_012824</fullName>
    </submittedName>
</protein>
<name>A0A2H1WCP0_SPOFR</name>
<feature type="transmembrane region" description="Helical" evidence="1">
    <location>
        <begin position="73"/>
        <end position="91"/>
    </location>
</feature>
<sequence>MRATAHGAHCAQLVSRRYVASVVTATDIGRFRYYYMAVLHRETYVYCALYITRTAATSTPPARPMRATNMRTSVIILVLAVSALAAAAPSVRYSRVVYSAPRYSAALVHAPTVVSVSRVVAVPRVVTVSRVVSAPVVARYVLPAPARLALAW</sequence>
<dbReference type="AlphaFoldDB" id="A0A2H1WCP0"/>
<gene>
    <name evidence="2" type="ORF">SFRICE_012824</name>
</gene>